<evidence type="ECO:0000256" key="1">
    <source>
        <dbReference type="SAM" id="Phobius"/>
    </source>
</evidence>
<evidence type="ECO:0008006" key="4">
    <source>
        <dbReference type="Google" id="ProtNLM"/>
    </source>
</evidence>
<protein>
    <recommendedName>
        <fullName evidence="4">Transmembrane protein</fullName>
    </recommendedName>
</protein>
<feature type="transmembrane region" description="Helical" evidence="1">
    <location>
        <begin position="64"/>
        <end position="83"/>
    </location>
</feature>
<keyword evidence="1" id="KW-1133">Transmembrane helix</keyword>
<gene>
    <name evidence="2" type="ORF">B9Y64_19370</name>
</gene>
<name>A0A2J0U6X5_STEMA</name>
<comment type="caution">
    <text evidence="2">The sequence shown here is derived from an EMBL/GenBank/DDBJ whole genome shotgun (WGS) entry which is preliminary data.</text>
</comment>
<proteinExistence type="predicted"/>
<dbReference type="RefSeq" id="WP_100442052.1">
    <property type="nucleotide sequence ID" value="NZ_CBCPIZ010000031.1"/>
</dbReference>
<dbReference type="Proteomes" id="UP000230167">
    <property type="component" value="Unassembled WGS sequence"/>
</dbReference>
<dbReference type="EMBL" id="NEQV01000007">
    <property type="protein sequence ID" value="PJL24718.1"/>
    <property type="molecule type" value="Genomic_DNA"/>
</dbReference>
<reference evidence="2 3" key="1">
    <citation type="journal article" date="2017" name="Front. Microbiol.">
        <title>Double-Face Meets the Bacterial World: The Opportunistic Pathogen Stenotrophomonas maltophilia.</title>
        <authorList>
            <person name="Lira F."/>
            <person name="Berg G."/>
            <person name="Martinez J.L."/>
        </authorList>
    </citation>
    <scope>NUCLEOTIDE SEQUENCE [LARGE SCALE GENOMIC DNA]</scope>
    <source>
        <strain evidence="2 3">EA1</strain>
    </source>
</reference>
<accession>A0A2J0U6X5</accession>
<evidence type="ECO:0000313" key="2">
    <source>
        <dbReference type="EMBL" id="PJL24718.1"/>
    </source>
</evidence>
<dbReference type="AlphaFoldDB" id="A0A2J0U6X5"/>
<evidence type="ECO:0000313" key="3">
    <source>
        <dbReference type="Proteomes" id="UP000230167"/>
    </source>
</evidence>
<sequence>MAAIAGWTLGAVAITGAVASYFISTWQLQHAPLVPNAGTGEVHPYFIRGTTIFLGSVDLAIETWLLPSMVVLGLLASALLAYAQRNRTTP</sequence>
<organism evidence="2 3">
    <name type="scientific">Stenotrophomonas maltophilia</name>
    <name type="common">Pseudomonas maltophilia</name>
    <name type="synonym">Xanthomonas maltophilia</name>
    <dbReference type="NCBI Taxonomy" id="40324"/>
    <lineage>
        <taxon>Bacteria</taxon>
        <taxon>Pseudomonadati</taxon>
        <taxon>Pseudomonadota</taxon>
        <taxon>Gammaproteobacteria</taxon>
        <taxon>Lysobacterales</taxon>
        <taxon>Lysobacteraceae</taxon>
        <taxon>Stenotrophomonas</taxon>
        <taxon>Stenotrophomonas maltophilia group</taxon>
    </lineage>
</organism>
<keyword evidence="1" id="KW-0472">Membrane</keyword>
<keyword evidence="1" id="KW-0812">Transmembrane</keyword>